<proteinExistence type="predicted"/>
<feature type="signal peptide" evidence="2">
    <location>
        <begin position="1"/>
        <end position="19"/>
    </location>
</feature>
<feature type="compositionally biased region" description="Basic and acidic residues" evidence="1">
    <location>
        <begin position="589"/>
        <end position="602"/>
    </location>
</feature>
<accession>A0A1V9FIS9</accession>
<sequence length="602" mass="66580">MKKLTFPIFLLLASLQSMAQNKTITLDYSKPLTIDSQKVDVTKPLVIHATNCKSSITNPLKIEILYGNADKPSQTLVCDKDIAVDIPAIFKTDGAKQEITVSIRADKTKAGDNELTVSFKIKPDGTLTSASQQTPDGKPGTAGTPLPESTVDFVNPAYLTAVYKAPDNCRKPVVTYNPCCNIYAVKDNETTADEKEYLRYYSRLSKNKGVVFLIKNFNTFKYDITLSNTFDNNVTEEPALFKTVFTLMSPSAVAAKTPGMEAELVRLVKLNKDLKNYLDKKMNDGDCISSTDFETEKKAIVDKIKTEFKTAGDVLNFDDPYNTAKDKFITTERLNNPAYSSADFNKRMQTEYSLPVTPDSIVTETKKILRLLVNTSFEYQYNVPQLQNADAITFNLNIKPKEGINAPVHVTDQPITIPIRFGWKVDFTTGVYYSSMRNEKYALRDVIQGDSVIGKDLVKEGGDNFGKSSVGINALMHIFPRLGHVQPALSLGVGTSLDLNYSLLLGASVILGRQNRFALSAGANWSSIKTLSAKYLDDNGKMVRQVKTVTSIDMHSKVKSGFFVSLTYSLGLTSKTQKVAGTENTAKPEAADKKDEKKEENK</sequence>
<evidence type="ECO:0008006" key="5">
    <source>
        <dbReference type="Google" id="ProtNLM"/>
    </source>
</evidence>
<feature type="compositionally biased region" description="Polar residues" evidence="1">
    <location>
        <begin position="126"/>
        <end position="135"/>
    </location>
</feature>
<dbReference type="Proteomes" id="UP000192796">
    <property type="component" value="Unassembled WGS sequence"/>
</dbReference>
<dbReference type="EMBL" id="LVYD01000102">
    <property type="protein sequence ID" value="OQP58273.1"/>
    <property type="molecule type" value="Genomic_DNA"/>
</dbReference>
<evidence type="ECO:0000313" key="3">
    <source>
        <dbReference type="EMBL" id="OQP58273.1"/>
    </source>
</evidence>
<evidence type="ECO:0000256" key="2">
    <source>
        <dbReference type="SAM" id="SignalP"/>
    </source>
</evidence>
<dbReference type="OrthoDB" id="672984at2"/>
<feature type="region of interest" description="Disordered" evidence="1">
    <location>
        <begin position="579"/>
        <end position="602"/>
    </location>
</feature>
<dbReference type="STRING" id="1703345.A3860_08110"/>
<feature type="chain" id="PRO_5013229601" description="Outer membrane protein beta-barrel domain-containing protein" evidence="2">
    <location>
        <begin position="20"/>
        <end position="602"/>
    </location>
</feature>
<feature type="region of interest" description="Disordered" evidence="1">
    <location>
        <begin position="125"/>
        <end position="148"/>
    </location>
</feature>
<dbReference type="RefSeq" id="WP_081155425.1">
    <property type="nucleotide sequence ID" value="NZ_LVYD01000102.1"/>
</dbReference>
<protein>
    <recommendedName>
        <fullName evidence="5">Outer membrane protein beta-barrel domain-containing protein</fullName>
    </recommendedName>
</protein>
<evidence type="ECO:0000256" key="1">
    <source>
        <dbReference type="SAM" id="MobiDB-lite"/>
    </source>
</evidence>
<keyword evidence="4" id="KW-1185">Reference proteome</keyword>
<reference evidence="3 4" key="1">
    <citation type="submission" date="2016-03" db="EMBL/GenBank/DDBJ databases">
        <title>Niastella vici sp. nov., isolated from farmland soil.</title>
        <authorList>
            <person name="Chen L."/>
            <person name="Wang D."/>
            <person name="Yang S."/>
            <person name="Wang G."/>
        </authorList>
    </citation>
    <scope>NUCLEOTIDE SEQUENCE [LARGE SCALE GENOMIC DNA]</scope>
    <source>
        <strain evidence="3 4">DJ57</strain>
    </source>
</reference>
<name>A0A1V9FIS9_9BACT</name>
<dbReference type="AlphaFoldDB" id="A0A1V9FIS9"/>
<organism evidence="3 4">
    <name type="scientific">Niastella vici</name>
    <dbReference type="NCBI Taxonomy" id="1703345"/>
    <lineage>
        <taxon>Bacteria</taxon>
        <taxon>Pseudomonadati</taxon>
        <taxon>Bacteroidota</taxon>
        <taxon>Chitinophagia</taxon>
        <taxon>Chitinophagales</taxon>
        <taxon>Chitinophagaceae</taxon>
        <taxon>Niastella</taxon>
    </lineage>
</organism>
<gene>
    <name evidence="3" type="ORF">A3860_08110</name>
</gene>
<comment type="caution">
    <text evidence="3">The sequence shown here is derived from an EMBL/GenBank/DDBJ whole genome shotgun (WGS) entry which is preliminary data.</text>
</comment>
<keyword evidence="2" id="KW-0732">Signal</keyword>
<evidence type="ECO:0000313" key="4">
    <source>
        <dbReference type="Proteomes" id="UP000192796"/>
    </source>
</evidence>